<keyword evidence="1" id="KW-0456">Lyase</keyword>
<evidence type="ECO:0000313" key="2">
    <source>
        <dbReference type="Proteomes" id="UP000773462"/>
    </source>
</evidence>
<dbReference type="PANTHER" id="PTHR13812">
    <property type="entry name" value="KETIMINE REDUCTASE MU-CRYSTALLIN"/>
    <property type="match status" value="1"/>
</dbReference>
<protein>
    <submittedName>
        <fullName evidence="1">Ornithine cyclodeaminase</fullName>
        <ecNumber evidence="1">4.3.1.12</ecNumber>
    </submittedName>
</protein>
<dbReference type="Pfam" id="PF02423">
    <property type="entry name" value="OCD_Mu_crystall"/>
    <property type="match status" value="1"/>
</dbReference>
<sequence>MLYLNTTNLEQMNLPWALCMDTIRSTVQVMAAHEFSQPIKPYLLFDKDPSSRIIAMPAYVGGEIGMAGIKWIASFPGNHGRQLPRAHSVTILNDSGSGKPVAIINSPLISGIRTASVSGLMIQEYEKVHPFAGKIIAGIVGFGPIGQLHLSMLNQLLGDRLEEVRIFDPNPGALDHIPEELGTRVRPVDSWKEAYEGTDLFITCTISSSGYIDRKPKAQSLLLNVSLRDFTPAILSYTSAIIVDDWDEVCRANTDIEHMHHQRGLRKEDTASIVEVVCGNALAKFPKEEAVMFNPMGMAAFDIAIGSLYYREALNRGYGKELEE</sequence>
<evidence type="ECO:0000313" key="1">
    <source>
        <dbReference type="EMBL" id="MBP2113209.1"/>
    </source>
</evidence>
<reference evidence="1 2" key="1">
    <citation type="submission" date="2021-03" db="EMBL/GenBank/DDBJ databases">
        <title>Genomic Encyclopedia of Type Strains, Phase IV (KMG-IV): sequencing the most valuable type-strain genomes for metagenomic binning, comparative biology and taxonomic classification.</title>
        <authorList>
            <person name="Goeker M."/>
        </authorList>
    </citation>
    <scope>NUCLEOTIDE SEQUENCE [LARGE SCALE GENOMIC DNA]</scope>
    <source>
        <strain evidence="1 2">DSM 101953</strain>
    </source>
</reference>
<proteinExistence type="predicted"/>
<dbReference type="RefSeq" id="WP_209875024.1">
    <property type="nucleotide sequence ID" value="NZ_JAGGLV010000010.1"/>
</dbReference>
<dbReference type="Gene3D" id="3.30.1780.10">
    <property type="entry name" value="ornithine cyclodeaminase, domain 1"/>
    <property type="match status" value="1"/>
</dbReference>
<gene>
    <name evidence="1" type="ORF">J2Z70_003368</name>
</gene>
<dbReference type="EMBL" id="JAGGLV010000010">
    <property type="protein sequence ID" value="MBP2113209.1"/>
    <property type="molecule type" value="Genomic_DNA"/>
</dbReference>
<accession>A0ABS4NT25</accession>
<name>A0ABS4NT25_9BACL</name>
<keyword evidence="2" id="KW-1185">Reference proteome</keyword>
<dbReference type="Gene3D" id="3.40.50.720">
    <property type="entry name" value="NAD(P)-binding Rossmann-like Domain"/>
    <property type="match status" value="1"/>
</dbReference>
<dbReference type="PANTHER" id="PTHR13812:SF19">
    <property type="entry name" value="KETIMINE REDUCTASE MU-CRYSTALLIN"/>
    <property type="match status" value="1"/>
</dbReference>
<dbReference type="GO" id="GO:0008473">
    <property type="term" value="F:ornithine cyclodeaminase activity"/>
    <property type="evidence" value="ECO:0007669"/>
    <property type="project" value="UniProtKB-EC"/>
</dbReference>
<comment type="caution">
    <text evidence="1">The sequence shown here is derived from an EMBL/GenBank/DDBJ whole genome shotgun (WGS) entry which is preliminary data.</text>
</comment>
<dbReference type="Proteomes" id="UP000773462">
    <property type="component" value="Unassembled WGS sequence"/>
</dbReference>
<dbReference type="SUPFAM" id="SSF51735">
    <property type="entry name" value="NAD(P)-binding Rossmann-fold domains"/>
    <property type="match status" value="1"/>
</dbReference>
<dbReference type="InterPro" id="IPR003462">
    <property type="entry name" value="ODC_Mu_crystall"/>
</dbReference>
<organism evidence="1 2">
    <name type="scientific">Paenibacillus silagei</name>
    <dbReference type="NCBI Taxonomy" id="1670801"/>
    <lineage>
        <taxon>Bacteria</taxon>
        <taxon>Bacillati</taxon>
        <taxon>Bacillota</taxon>
        <taxon>Bacilli</taxon>
        <taxon>Bacillales</taxon>
        <taxon>Paenibacillaceae</taxon>
        <taxon>Paenibacillus</taxon>
    </lineage>
</organism>
<dbReference type="InterPro" id="IPR036291">
    <property type="entry name" value="NAD(P)-bd_dom_sf"/>
</dbReference>
<dbReference type="InterPro" id="IPR023401">
    <property type="entry name" value="ODC_N"/>
</dbReference>
<dbReference type="EC" id="4.3.1.12" evidence="1"/>
<dbReference type="PIRSF" id="PIRSF001439">
    <property type="entry name" value="CryM"/>
    <property type="match status" value="1"/>
</dbReference>